<dbReference type="Pfam" id="PF26558">
    <property type="entry name" value="DHQS_2nd"/>
    <property type="match status" value="1"/>
</dbReference>
<sequence length="92" mass="10028">MLVAVDSSGRTREVTVGRVKIERRPLLSIDAVSDSGRSANLIVQNDWHVRVLGPGGAVLNTTELRPGDSILGYLPNEARHVGYAIDEFCIEQ</sequence>
<comment type="caution">
    <text evidence="2">The sequence shown here is derived from an EMBL/GenBank/DDBJ whole genome shotgun (WGS) entry which is preliminary data.</text>
</comment>
<evidence type="ECO:0000313" key="3">
    <source>
        <dbReference type="Proteomes" id="UP001500729"/>
    </source>
</evidence>
<accession>A0ABN1EGN2</accession>
<organism evidence="2 3">
    <name type="scientific">Saccharopolyspora erythraea</name>
    <name type="common">Streptomyces erythraeus</name>
    <dbReference type="NCBI Taxonomy" id="1836"/>
    <lineage>
        <taxon>Bacteria</taxon>
        <taxon>Bacillati</taxon>
        <taxon>Actinomycetota</taxon>
        <taxon>Actinomycetes</taxon>
        <taxon>Pseudonocardiales</taxon>
        <taxon>Pseudonocardiaceae</taxon>
        <taxon>Saccharopolyspora</taxon>
    </lineage>
</organism>
<reference evidence="2 3" key="1">
    <citation type="journal article" date="2019" name="Int. J. Syst. Evol. Microbiol.">
        <title>The Global Catalogue of Microorganisms (GCM) 10K type strain sequencing project: providing services to taxonomists for standard genome sequencing and annotation.</title>
        <authorList>
            <consortium name="The Broad Institute Genomics Platform"/>
            <consortium name="The Broad Institute Genome Sequencing Center for Infectious Disease"/>
            <person name="Wu L."/>
            <person name="Ma J."/>
        </authorList>
    </citation>
    <scope>NUCLEOTIDE SEQUENCE [LARGE SCALE GENOMIC DNA]</scope>
    <source>
        <strain evidence="2 3">JCM 10303</strain>
    </source>
</reference>
<keyword evidence="3" id="KW-1185">Reference proteome</keyword>
<dbReference type="EMBL" id="BAAAGS010000118">
    <property type="protein sequence ID" value="GAA0565318.1"/>
    <property type="molecule type" value="Genomic_DNA"/>
</dbReference>
<dbReference type="Proteomes" id="UP001500729">
    <property type="component" value="Unassembled WGS sequence"/>
</dbReference>
<evidence type="ECO:0000259" key="1">
    <source>
        <dbReference type="Pfam" id="PF26558"/>
    </source>
</evidence>
<name>A0ABN1EGN2_SACER</name>
<gene>
    <name evidence="2" type="ORF">GCM10009533_71310</name>
</gene>
<proteinExistence type="predicted"/>
<evidence type="ECO:0000313" key="2">
    <source>
        <dbReference type="EMBL" id="GAA0565318.1"/>
    </source>
</evidence>
<feature type="domain" description="3-dehydroquinate synthase C-terminal" evidence="1">
    <location>
        <begin position="3"/>
        <end position="92"/>
    </location>
</feature>
<protein>
    <recommendedName>
        <fullName evidence="1">3-dehydroquinate synthase C-terminal domain-containing protein</fullName>
    </recommendedName>
</protein>
<dbReference type="InterPro" id="IPR056179">
    <property type="entry name" value="DHQS_C"/>
</dbReference>